<sequence length="325" mass="37805">MTRDSYFDILRGIAILLVIAIHTYPGGDFETAEGFVNICLRECCNVAVPLFLAISGYFIGKKDLSTRGKYISFLKKQIPRVYFPCILWSIPILVYGIYAGRSIISAAAILFSCSAFAPYYFIALIIQLYILTVFFKFLIISGLRLWGGSVLFMNTIAVIFLNYFIIGKFEMPFVFLVGPFFYWMSFYYLGLYISQNQDVIICRKMILWAIMVLFTFQLLECYHIGVGIKVTSWAWAFLIIVVLFSNKLREWFKNHENKFTPFAFLGKYSFGIYLSHVYVLIVLNKLPIETYWFVDWLFVTIATFLLVWLMGRILPKQYIKLFGIN</sequence>
<name>A0A374MV99_BACUN</name>
<feature type="transmembrane region" description="Helical" evidence="7">
    <location>
        <begin position="205"/>
        <end position="226"/>
    </location>
</feature>
<evidence type="ECO:0000256" key="6">
    <source>
        <dbReference type="ARBA" id="ARBA00023136"/>
    </source>
</evidence>
<feature type="transmembrane region" description="Helical" evidence="7">
    <location>
        <begin position="38"/>
        <end position="60"/>
    </location>
</feature>
<proteinExistence type="inferred from homology"/>
<evidence type="ECO:0000256" key="7">
    <source>
        <dbReference type="SAM" id="Phobius"/>
    </source>
</evidence>
<evidence type="ECO:0000259" key="8">
    <source>
        <dbReference type="Pfam" id="PF01757"/>
    </source>
</evidence>
<dbReference type="InterPro" id="IPR002656">
    <property type="entry name" value="Acyl_transf_3_dom"/>
</dbReference>
<feature type="transmembrane region" description="Helical" evidence="7">
    <location>
        <begin position="172"/>
        <end position="193"/>
    </location>
</feature>
<keyword evidence="9" id="KW-0808">Transferase</keyword>
<evidence type="ECO:0000256" key="3">
    <source>
        <dbReference type="ARBA" id="ARBA00022475"/>
    </source>
</evidence>
<dbReference type="GO" id="GO:0009246">
    <property type="term" value="P:enterobacterial common antigen biosynthetic process"/>
    <property type="evidence" value="ECO:0007669"/>
    <property type="project" value="TreeGrafter"/>
</dbReference>
<evidence type="ECO:0000256" key="4">
    <source>
        <dbReference type="ARBA" id="ARBA00022692"/>
    </source>
</evidence>
<accession>A0A374MV99</accession>
<dbReference type="Proteomes" id="UP000263754">
    <property type="component" value="Unassembled WGS sequence"/>
</dbReference>
<dbReference type="PANTHER" id="PTHR40074:SF2">
    <property type="entry name" value="O-ACETYLTRANSFERASE WECH"/>
    <property type="match status" value="1"/>
</dbReference>
<keyword evidence="3" id="KW-1003">Cell membrane</keyword>
<evidence type="ECO:0000313" key="10">
    <source>
        <dbReference type="Proteomes" id="UP000263754"/>
    </source>
</evidence>
<feature type="transmembrane region" description="Helical" evidence="7">
    <location>
        <begin position="232"/>
        <end position="248"/>
    </location>
</feature>
<keyword evidence="5 7" id="KW-1133">Transmembrane helix</keyword>
<protein>
    <submittedName>
        <fullName evidence="9">Acyltransferase</fullName>
    </submittedName>
</protein>
<comment type="similarity">
    <text evidence="2">Belongs to the acyltransferase 3 family.</text>
</comment>
<organism evidence="9 10">
    <name type="scientific">Bacteroides uniformis</name>
    <dbReference type="NCBI Taxonomy" id="820"/>
    <lineage>
        <taxon>Bacteria</taxon>
        <taxon>Pseudomonadati</taxon>
        <taxon>Bacteroidota</taxon>
        <taxon>Bacteroidia</taxon>
        <taxon>Bacteroidales</taxon>
        <taxon>Bacteroidaceae</taxon>
        <taxon>Bacteroides</taxon>
    </lineage>
</organism>
<feature type="transmembrane region" description="Helical" evidence="7">
    <location>
        <begin position="293"/>
        <end position="311"/>
    </location>
</feature>
<dbReference type="GO" id="GO:0016413">
    <property type="term" value="F:O-acetyltransferase activity"/>
    <property type="evidence" value="ECO:0007669"/>
    <property type="project" value="TreeGrafter"/>
</dbReference>
<evidence type="ECO:0000313" key="9">
    <source>
        <dbReference type="EMBL" id="RGI74913.1"/>
    </source>
</evidence>
<keyword evidence="6 7" id="KW-0472">Membrane</keyword>
<evidence type="ECO:0000256" key="2">
    <source>
        <dbReference type="ARBA" id="ARBA00007400"/>
    </source>
</evidence>
<gene>
    <name evidence="9" type="ORF">DXD90_11945</name>
</gene>
<evidence type="ECO:0000256" key="5">
    <source>
        <dbReference type="ARBA" id="ARBA00022989"/>
    </source>
</evidence>
<reference evidence="9 10" key="1">
    <citation type="submission" date="2018-08" db="EMBL/GenBank/DDBJ databases">
        <title>A genome reference for cultivated species of the human gut microbiota.</title>
        <authorList>
            <person name="Zou Y."/>
            <person name="Xue W."/>
            <person name="Luo G."/>
        </authorList>
    </citation>
    <scope>NUCLEOTIDE SEQUENCE [LARGE SCALE GENOMIC DNA]</scope>
    <source>
        <strain evidence="9 10">TM10-17</strain>
    </source>
</reference>
<feature type="transmembrane region" description="Helical" evidence="7">
    <location>
        <begin position="143"/>
        <end position="166"/>
    </location>
</feature>
<feature type="transmembrane region" description="Helical" evidence="7">
    <location>
        <begin position="9"/>
        <end position="26"/>
    </location>
</feature>
<feature type="domain" description="Acyltransferase 3" evidence="8">
    <location>
        <begin position="5"/>
        <end position="310"/>
    </location>
</feature>
<comment type="subcellular location">
    <subcellularLocation>
        <location evidence="1">Cell membrane</location>
        <topology evidence="1">Multi-pass membrane protein</topology>
    </subcellularLocation>
</comment>
<dbReference type="Pfam" id="PF01757">
    <property type="entry name" value="Acyl_transf_3"/>
    <property type="match status" value="1"/>
</dbReference>
<comment type="caution">
    <text evidence="9">The sequence shown here is derived from an EMBL/GenBank/DDBJ whole genome shotgun (WGS) entry which is preliminary data.</text>
</comment>
<feature type="transmembrane region" description="Helical" evidence="7">
    <location>
        <begin position="260"/>
        <end position="281"/>
    </location>
</feature>
<evidence type="ECO:0000256" key="1">
    <source>
        <dbReference type="ARBA" id="ARBA00004651"/>
    </source>
</evidence>
<keyword evidence="4 7" id="KW-0812">Transmembrane</keyword>
<dbReference type="AlphaFoldDB" id="A0A374MV99"/>
<feature type="transmembrane region" description="Helical" evidence="7">
    <location>
        <begin position="104"/>
        <end position="131"/>
    </location>
</feature>
<dbReference type="GO" id="GO:0005886">
    <property type="term" value="C:plasma membrane"/>
    <property type="evidence" value="ECO:0007669"/>
    <property type="project" value="UniProtKB-SubCell"/>
</dbReference>
<feature type="transmembrane region" description="Helical" evidence="7">
    <location>
        <begin position="81"/>
        <end position="98"/>
    </location>
</feature>
<dbReference type="EMBL" id="QSOF01000016">
    <property type="protein sequence ID" value="RGI74913.1"/>
    <property type="molecule type" value="Genomic_DNA"/>
</dbReference>
<dbReference type="RefSeq" id="WP_117963435.1">
    <property type="nucleotide sequence ID" value="NZ_JADNFT010000009.1"/>
</dbReference>
<keyword evidence="9" id="KW-0012">Acyltransferase</keyword>
<dbReference type="PANTHER" id="PTHR40074">
    <property type="entry name" value="O-ACETYLTRANSFERASE WECH"/>
    <property type="match status" value="1"/>
</dbReference>